<dbReference type="CDD" id="cd08645">
    <property type="entry name" value="FMT_core_GART"/>
    <property type="match status" value="1"/>
</dbReference>
<feature type="binding site" evidence="4">
    <location>
        <position position="65"/>
    </location>
    <ligand>
        <name>(6R)-10-formyltetrahydrofolate</name>
        <dbReference type="ChEBI" id="CHEBI:195366"/>
    </ligand>
</feature>
<evidence type="ECO:0000313" key="6">
    <source>
        <dbReference type="EMBL" id="TXR54943.1"/>
    </source>
</evidence>
<evidence type="ECO:0000256" key="1">
    <source>
        <dbReference type="ARBA" id="ARBA00005054"/>
    </source>
</evidence>
<dbReference type="Gene3D" id="3.40.50.170">
    <property type="entry name" value="Formyl transferase, N-terminal domain"/>
    <property type="match status" value="1"/>
</dbReference>
<dbReference type="InterPro" id="IPR036477">
    <property type="entry name" value="Formyl_transf_N_sf"/>
</dbReference>
<keyword evidence="7" id="KW-1185">Reference proteome</keyword>
<sequence length="217" mass="23975">MKRLVVLISGGGSNLQTLLDACQRGDINGQVVAVISNRPDVRGLIRAEQAGADALCIDHTEYDSREAFDEQLRQHIDDYQPDYVILAGFMRILTASFVNHFLGKMVNIHPSLLPKYPGLDTHQRAIDANDSHAGATVHFVTPELDGGPLIMQSSVTLEPSDTAASLAKRVLATEHQLYPRVVQLLCQDKLKLIDNIAYYDQTPIHVPLQLDHTRTSS</sequence>
<dbReference type="InterPro" id="IPR002376">
    <property type="entry name" value="Formyl_transf_N"/>
</dbReference>
<evidence type="ECO:0000256" key="2">
    <source>
        <dbReference type="ARBA" id="ARBA00022679"/>
    </source>
</evidence>
<organism evidence="6 7">
    <name type="scientific">Reinekea thalattae</name>
    <dbReference type="NCBI Taxonomy" id="2593301"/>
    <lineage>
        <taxon>Bacteria</taxon>
        <taxon>Pseudomonadati</taxon>
        <taxon>Pseudomonadota</taxon>
        <taxon>Gammaproteobacteria</taxon>
        <taxon>Oceanospirillales</taxon>
        <taxon>Saccharospirillaceae</taxon>
        <taxon>Reinekea</taxon>
    </lineage>
</organism>
<dbReference type="OrthoDB" id="9806170at2"/>
<name>A0A5C8ZCQ1_9GAMM</name>
<evidence type="ECO:0000256" key="4">
    <source>
        <dbReference type="HAMAP-Rule" id="MF_01930"/>
    </source>
</evidence>
<comment type="pathway">
    <text evidence="1 4">Purine metabolism; IMP biosynthesis via de novo pathway; N(2)-formyl-N(1)-(5-phospho-D-ribosyl)glycinamide from N(1)-(5-phospho-D-ribosyl)glycinamide (10-formyl THF route): step 1/1.</text>
</comment>
<dbReference type="EMBL" id="VKAD01000001">
    <property type="protein sequence ID" value="TXR54943.1"/>
    <property type="molecule type" value="Genomic_DNA"/>
</dbReference>
<dbReference type="EC" id="2.1.2.2" evidence="4"/>
<dbReference type="Proteomes" id="UP000321764">
    <property type="component" value="Unassembled WGS sequence"/>
</dbReference>
<dbReference type="Pfam" id="PF00551">
    <property type="entry name" value="Formyl_trans_N"/>
    <property type="match status" value="1"/>
</dbReference>
<proteinExistence type="inferred from homology"/>
<dbReference type="GO" id="GO:0006189">
    <property type="term" value="P:'de novo' IMP biosynthetic process"/>
    <property type="evidence" value="ECO:0007669"/>
    <property type="project" value="UniProtKB-UniRule"/>
</dbReference>
<protein>
    <recommendedName>
        <fullName evidence="4">Phosphoribosylglycinamide formyltransferase</fullName>
        <ecNumber evidence="4">2.1.2.2</ecNumber>
    </recommendedName>
    <alternativeName>
        <fullName evidence="4">5'-phosphoribosylglycinamide transformylase</fullName>
    </alternativeName>
    <alternativeName>
        <fullName evidence="4">GAR transformylase</fullName>
        <shortName evidence="4">GART</shortName>
    </alternativeName>
</protein>
<comment type="similarity">
    <text evidence="4">Belongs to the GART family.</text>
</comment>
<evidence type="ECO:0000256" key="3">
    <source>
        <dbReference type="ARBA" id="ARBA00022755"/>
    </source>
</evidence>
<comment type="catalytic activity">
    <reaction evidence="4">
        <text>N(1)-(5-phospho-beta-D-ribosyl)glycinamide + (6R)-10-formyltetrahydrofolate = N(2)-formyl-N(1)-(5-phospho-beta-D-ribosyl)glycinamide + (6S)-5,6,7,8-tetrahydrofolate + H(+)</text>
        <dbReference type="Rhea" id="RHEA:15053"/>
        <dbReference type="ChEBI" id="CHEBI:15378"/>
        <dbReference type="ChEBI" id="CHEBI:57453"/>
        <dbReference type="ChEBI" id="CHEBI:143788"/>
        <dbReference type="ChEBI" id="CHEBI:147286"/>
        <dbReference type="ChEBI" id="CHEBI:195366"/>
        <dbReference type="EC" id="2.1.2.2"/>
    </reaction>
</comment>
<gene>
    <name evidence="4 6" type="primary">purN</name>
    <name evidence="6" type="ORF">FME95_03335</name>
</gene>
<evidence type="ECO:0000313" key="7">
    <source>
        <dbReference type="Proteomes" id="UP000321764"/>
    </source>
</evidence>
<feature type="binding site" evidence="4">
    <location>
        <begin position="12"/>
        <end position="14"/>
    </location>
    <ligand>
        <name>N(1)-(5-phospho-beta-D-ribosyl)glycinamide</name>
        <dbReference type="ChEBI" id="CHEBI:143788"/>
    </ligand>
</feature>
<comment type="function">
    <text evidence="4">Catalyzes the transfer of a formyl group from 10-formyltetrahydrofolate to 5-phospho-ribosyl-glycinamide (GAR), producing 5-phospho-ribosyl-N-formylglycinamide (FGAR) and tetrahydrofolate.</text>
</comment>
<keyword evidence="2 4" id="KW-0808">Transferase</keyword>
<feature type="active site" description="Proton donor" evidence="4">
    <location>
        <position position="109"/>
    </location>
</feature>
<keyword evidence="3 4" id="KW-0658">Purine biosynthesis</keyword>
<feature type="binding site" evidence="4">
    <location>
        <begin position="90"/>
        <end position="93"/>
    </location>
    <ligand>
        <name>(6R)-10-formyltetrahydrofolate</name>
        <dbReference type="ChEBI" id="CHEBI:195366"/>
    </ligand>
</feature>
<reference evidence="6 7" key="1">
    <citation type="submission" date="2019-07" db="EMBL/GenBank/DDBJ databases">
        <title>Reinekea sp. strain SSH23 genome sequencing and assembly.</title>
        <authorList>
            <person name="Kim I."/>
        </authorList>
    </citation>
    <scope>NUCLEOTIDE SEQUENCE [LARGE SCALE GENOMIC DNA]</scope>
    <source>
        <strain evidence="6 7">SSH23</strain>
    </source>
</reference>
<dbReference type="InterPro" id="IPR004607">
    <property type="entry name" value="GART"/>
</dbReference>
<dbReference type="PANTHER" id="PTHR43369">
    <property type="entry name" value="PHOSPHORIBOSYLGLYCINAMIDE FORMYLTRANSFERASE"/>
    <property type="match status" value="1"/>
</dbReference>
<feature type="binding site" evidence="4">
    <location>
        <position position="107"/>
    </location>
    <ligand>
        <name>(6R)-10-formyltetrahydrofolate</name>
        <dbReference type="ChEBI" id="CHEBI:195366"/>
    </ligand>
</feature>
<dbReference type="UniPathway" id="UPA00074">
    <property type="reaction ID" value="UER00126"/>
</dbReference>
<feature type="domain" description="Formyl transferase N-terminal" evidence="5">
    <location>
        <begin position="2"/>
        <end position="182"/>
    </location>
</feature>
<dbReference type="AlphaFoldDB" id="A0A5C8ZCQ1"/>
<comment type="caution">
    <text evidence="6">The sequence shown here is derived from an EMBL/GenBank/DDBJ whole genome shotgun (WGS) entry which is preliminary data.</text>
</comment>
<dbReference type="GO" id="GO:0005829">
    <property type="term" value="C:cytosol"/>
    <property type="evidence" value="ECO:0007669"/>
    <property type="project" value="TreeGrafter"/>
</dbReference>
<dbReference type="HAMAP" id="MF_01930">
    <property type="entry name" value="PurN"/>
    <property type="match status" value="1"/>
</dbReference>
<dbReference type="GO" id="GO:0004644">
    <property type="term" value="F:phosphoribosylglycinamide formyltransferase activity"/>
    <property type="evidence" value="ECO:0007669"/>
    <property type="project" value="UniProtKB-UniRule"/>
</dbReference>
<evidence type="ECO:0000259" key="5">
    <source>
        <dbReference type="Pfam" id="PF00551"/>
    </source>
</evidence>
<feature type="site" description="Raises pKa of active site His" evidence="4">
    <location>
        <position position="145"/>
    </location>
</feature>
<dbReference type="NCBIfam" id="TIGR00639">
    <property type="entry name" value="PurN"/>
    <property type="match status" value="1"/>
</dbReference>
<dbReference type="PANTHER" id="PTHR43369:SF2">
    <property type="entry name" value="PHOSPHORIBOSYLGLYCINAMIDE FORMYLTRANSFERASE"/>
    <property type="match status" value="1"/>
</dbReference>
<accession>A0A5C8ZCQ1</accession>
<dbReference type="SUPFAM" id="SSF53328">
    <property type="entry name" value="Formyltransferase"/>
    <property type="match status" value="1"/>
</dbReference>